<keyword evidence="1" id="KW-1133">Transmembrane helix</keyword>
<accession>A0A0R2MSQ0</accession>
<keyword evidence="1" id="KW-0472">Membrane</keyword>
<reference evidence="2 3" key="1">
    <citation type="journal article" date="2015" name="Genome Announc.">
        <title>Expanding the biotechnology potential of lactobacilli through comparative genomics of 213 strains and associated genera.</title>
        <authorList>
            <person name="Sun Z."/>
            <person name="Harris H.M."/>
            <person name="McCann A."/>
            <person name="Guo C."/>
            <person name="Argimon S."/>
            <person name="Zhang W."/>
            <person name="Yang X."/>
            <person name="Jeffery I.B."/>
            <person name="Cooney J.C."/>
            <person name="Kagawa T.F."/>
            <person name="Liu W."/>
            <person name="Song Y."/>
            <person name="Salvetti E."/>
            <person name="Wrobel A."/>
            <person name="Rasinkangas P."/>
            <person name="Parkhill J."/>
            <person name="Rea M.C."/>
            <person name="O'Sullivan O."/>
            <person name="Ritari J."/>
            <person name="Douillard F.P."/>
            <person name="Paul Ross R."/>
            <person name="Yang R."/>
            <person name="Briner A.E."/>
            <person name="Felis G.E."/>
            <person name="de Vos W.M."/>
            <person name="Barrangou R."/>
            <person name="Klaenhammer T.R."/>
            <person name="Caufield P.W."/>
            <person name="Cui Y."/>
            <person name="Zhang H."/>
            <person name="O'Toole P.W."/>
        </authorList>
    </citation>
    <scope>NUCLEOTIDE SEQUENCE [LARGE SCALE GENOMIC DNA]</scope>
    <source>
        <strain evidence="2 3">DSM 24301</strain>
    </source>
</reference>
<evidence type="ECO:0000256" key="1">
    <source>
        <dbReference type="SAM" id="Phobius"/>
    </source>
</evidence>
<comment type="caution">
    <text evidence="2">The sequence shown here is derived from an EMBL/GenBank/DDBJ whole genome shotgun (WGS) entry which is preliminary data.</text>
</comment>
<protein>
    <recommendedName>
        <fullName evidence="4">Phage holin</fullName>
    </recommendedName>
</protein>
<dbReference type="AlphaFoldDB" id="A0A0R2MSQ0"/>
<evidence type="ECO:0000313" key="3">
    <source>
        <dbReference type="Proteomes" id="UP000050969"/>
    </source>
</evidence>
<keyword evidence="3" id="KW-1185">Reference proteome</keyword>
<dbReference type="STRING" id="1293598.IV56_GL001057"/>
<keyword evidence="1" id="KW-0812">Transmembrane</keyword>
<feature type="transmembrane region" description="Helical" evidence="1">
    <location>
        <begin position="6"/>
        <end position="24"/>
    </location>
</feature>
<organism evidence="2 3">
    <name type="scientific">Lacticaseibacillus saniviri JCM 17471 = DSM 24301</name>
    <dbReference type="NCBI Taxonomy" id="1293598"/>
    <lineage>
        <taxon>Bacteria</taxon>
        <taxon>Bacillati</taxon>
        <taxon>Bacillota</taxon>
        <taxon>Bacilli</taxon>
        <taxon>Lactobacillales</taxon>
        <taxon>Lactobacillaceae</taxon>
        <taxon>Lacticaseibacillus</taxon>
    </lineage>
</organism>
<dbReference type="NCBIfam" id="TIGR01673">
    <property type="entry name" value="holin_LLH"/>
    <property type="match status" value="1"/>
</dbReference>
<name>A0A0R2MSQ0_9LACO</name>
<gene>
    <name evidence="2" type="ORF">IV56_GL001057</name>
</gene>
<evidence type="ECO:0008006" key="4">
    <source>
        <dbReference type="Google" id="ProtNLM"/>
    </source>
</evidence>
<dbReference type="PATRIC" id="fig|1293598.4.peg.1108"/>
<dbReference type="InterPro" id="IPR010026">
    <property type="entry name" value="Phage_holin_LL-H"/>
</dbReference>
<dbReference type="Pfam" id="PF09682">
    <property type="entry name" value="Phage_holin_6_1"/>
    <property type="match status" value="1"/>
</dbReference>
<dbReference type="Proteomes" id="UP000050969">
    <property type="component" value="Unassembled WGS sequence"/>
</dbReference>
<dbReference type="EMBL" id="JQCE01000035">
    <property type="protein sequence ID" value="KRO16615.1"/>
    <property type="molecule type" value="Genomic_DNA"/>
</dbReference>
<dbReference type="RefSeq" id="WP_056992958.1">
    <property type="nucleotide sequence ID" value="NZ_JQCE01000035.1"/>
</dbReference>
<proteinExistence type="predicted"/>
<sequence length="154" mass="16090">MDQSTVNTITQVVIMIIGGVLSYLTRNKVKIDAQVKDNDAAKAALDVVNRTSQFIVHQLETGDLDNKQKQANAVNTIKTTLTMLGLPTVPENVIAGAVESAVSAMHLAYETANTPVAINSSITGAADLDGASVASQIIDNIKARTEQGGGPMNG</sequence>
<evidence type="ECO:0000313" key="2">
    <source>
        <dbReference type="EMBL" id="KRO16615.1"/>
    </source>
</evidence>